<reference evidence="2" key="1">
    <citation type="journal article" date="2020" name="Stud. Mycol.">
        <title>101 Dothideomycetes genomes: a test case for predicting lifestyles and emergence of pathogens.</title>
        <authorList>
            <person name="Haridas S."/>
            <person name="Albert R."/>
            <person name="Binder M."/>
            <person name="Bloem J."/>
            <person name="Labutti K."/>
            <person name="Salamov A."/>
            <person name="Andreopoulos B."/>
            <person name="Baker S."/>
            <person name="Barry K."/>
            <person name="Bills G."/>
            <person name="Bluhm B."/>
            <person name="Cannon C."/>
            <person name="Castanera R."/>
            <person name="Culley D."/>
            <person name="Daum C."/>
            <person name="Ezra D."/>
            <person name="Gonzalez J."/>
            <person name="Henrissat B."/>
            <person name="Kuo A."/>
            <person name="Liang C."/>
            <person name="Lipzen A."/>
            <person name="Lutzoni F."/>
            <person name="Magnuson J."/>
            <person name="Mondo S."/>
            <person name="Nolan M."/>
            <person name="Ohm R."/>
            <person name="Pangilinan J."/>
            <person name="Park H.-J."/>
            <person name="Ramirez L."/>
            <person name="Alfaro M."/>
            <person name="Sun H."/>
            <person name="Tritt A."/>
            <person name="Yoshinaga Y."/>
            <person name="Zwiers L.-H."/>
            <person name="Turgeon B."/>
            <person name="Goodwin S."/>
            <person name="Spatafora J."/>
            <person name="Crous P."/>
            <person name="Grigoriev I."/>
        </authorList>
    </citation>
    <scope>NUCLEOTIDE SEQUENCE</scope>
    <source>
        <strain evidence="2">CBS 279.74</strain>
    </source>
</reference>
<gene>
    <name evidence="2" type="ORF">K504DRAFT_281072</name>
</gene>
<organism evidence="2 3">
    <name type="scientific">Pleomassaria siparia CBS 279.74</name>
    <dbReference type="NCBI Taxonomy" id="1314801"/>
    <lineage>
        <taxon>Eukaryota</taxon>
        <taxon>Fungi</taxon>
        <taxon>Dikarya</taxon>
        <taxon>Ascomycota</taxon>
        <taxon>Pezizomycotina</taxon>
        <taxon>Dothideomycetes</taxon>
        <taxon>Pleosporomycetidae</taxon>
        <taxon>Pleosporales</taxon>
        <taxon>Pleomassariaceae</taxon>
        <taxon>Pleomassaria</taxon>
    </lineage>
</organism>
<evidence type="ECO:0000256" key="1">
    <source>
        <dbReference type="SAM" id="MobiDB-lite"/>
    </source>
</evidence>
<accession>A0A6G1KB71</accession>
<feature type="compositionally biased region" description="Basic and acidic residues" evidence="1">
    <location>
        <begin position="128"/>
        <end position="137"/>
    </location>
</feature>
<dbReference type="AlphaFoldDB" id="A0A6G1KB71"/>
<feature type="compositionally biased region" description="Basic and acidic residues" evidence="1">
    <location>
        <begin position="363"/>
        <end position="378"/>
    </location>
</feature>
<feature type="compositionally biased region" description="Acidic residues" evidence="1">
    <location>
        <begin position="316"/>
        <end position="343"/>
    </location>
</feature>
<feature type="compositionally biased region" description="Polar residues" evidence="1">
    <location>
        <begin position="115"/>
        <end position="127"/>
    </location>
</feature>
<name>A0A6G1KB71_9PLEO</name>
<feature type="region of interest" description="Disordered" evidence="1">
    <location>
        <begin position="115"/>
        <end position="173"/>
    </location>
</feature>
<evidence type="ECO:0000313" key="3">
    <source>
        <dbReference type="Proteomes" id="UP000799428"/>
    </source>
</evidence>
<dbReference type="EMBL" id="MU005770">
    <property type="protein sequence ID" value="KAF2709712.1"/>
    <property type="molecule type" value="Genomic_DNA"/>
</dbReference>
<dbReference type="Proteomes" id="UP000799428">
    <property type="component" value="Unassembled WGS sequence"/>
</dbReference>
<evidence type="ECO:0000313" key="2">
    <source>
        <dbReference type="EMBL" id="KAF2709712.1"/>
    </source>
</evidence>
<proteinExistence type="predicted"/>
<protein>
    <submittedName>
        <fullName evidence="2">Uncharacterized protein</fullName>
    </submittedName>
</protein>
<feature type="region of interest" description="Disordered" evidence="1">
    <location>
        <begin position="260"/>
        <end position="451"/>
    </location>
</feature>
<sequence>MANNNNDNNNNNNNNNEPAPPSEREVRCRLCGRLFATESAHGTVTRVTTQVKKESCHECDAFEDLDSQLQMTHQAWLALSDRKAEHVGRQEAYVAHRSALMALANFVLRTEDMTIRSSSSTKAQGTEIQERQDRNGEADADADADARPQQGIKRSRSPSPSSSNPYPACKKMRLSTRNKQFRFNDDVVFRDDGEYRGTELFSRSMETYVRGRNAPPEQGFVDTSGSDVDHRKYHGLKSQRVGRGRKKKTVYVQDPTVKWRDTDSFWPEKPNRVIEGEEEEEEEEEGTETGEEEVAGDEEGKTDIEANDASVAVREGEEEKEEEKENEEEKEEENEEESEEENEEDKKEDKKENEFTDVEENDQGDKRVNEEPEPDKVHGPRIQTTTTIMTEDITKEPRCSSLAKGQENNHDISAPEEEEAVVLLPDNADHDDDDDDNSGGHFTLPQRPASL</sequence>
<feature type="region of interest" description="Disordered" evidence="1">
    <location>
        <begin position="211"/>
        <end position="230"/>
    </location>
</feature>
<feature type="compositionally biased region" description="Low complexity" evidence="1">
    <location>
        <begin position="1"/>
        <end position="16"/>
    </location>
</feature>
<feature type="region of interest" description="Disordered" evidence="1">
    <location>
        <begin position="1"/>
        <end position="24"/>
    </location>
</feature>
<feature type="compositionally biased region" description="Basic and acidic residues" evidence="1">
    <location>
        <begin position="344"/>
        <end position="354"/>
    </location>
</feature>
<keyword evidence="3" id="KW-1185">Reference proteome</keyword>
<feature type="compositionally biased region" description="Acidic residues" evidence="1">
    <location>
        <begin position="276"/>
        <end position="297"/>
    </location>
</feature>
<dbReference type="OrthoDB" id="3800892at2759"/>
<feature type="compositionally biased region" description="Low complexity" evidence="1">
    <location>
        <begin position="382"/>
        <end position="391"/>
    </location>
</feature>